<sequence>MVVMPVERSIGQNTLHFGLNLSSDTPGSSSFTLRAAHEWTSLNDAGGSWRNDAAIGDDKAIKTELYQPLWRGSPVFAAASLGYQQKPFRVFNEDHTVLATFNNSIFETQLNAGVTLGKYGEWRFGLYRQDNDFTLSQGDPDPSVNTRFRDVGVQTRLVVDQFDNPRWPRAGYYFNGKLGAACRPGQRGEPEVLRLYRRACPHVWRLHRALHGQGQRQHRCPVGCLCAAAARWVPELDRLPERRAVGQ</sequence>
<dbReference type="Gene3D" id="2.40.160.50">
    <property type="entry name" value="membrane protein fhac: a member of the omp85/tpsb transporter family"/>
    <property type="match status" value="1"/>
</dbReference>
<dbReference type="Proteomes" id="UP000275777">
    <property type="component" value="Chromosome"/>
</dbReference>
<name>A0A447TF53_CHRVL</name>
<protein>
    <submittedName>
        <fullName evidence="1">Outer membrane protein/protective antigen OMA87</fullName>
    </submittedName>
</protein>
<reference evidence="1 2" key="1">
    <citation type="submission" date="2018-12" db="EMBL/GenBank/DDBJ databases">
        <authorList>
            <consortium name="Pathogen Informatics"/>
        </authorList>
    </citation>
    <scope>NUCLEOTIDE SEQUENCE [LARGE SCALE GENOMIC DNA]</scope>
    <source>
        <strain evidence="1 2">NCTC9695</strain>
    </source>
</reference>
<evidence type="ECO:0000313" key="1">
    <source>
        <dbReference type="EMBL" id="VEB43461.1"/>
    </source>
</evidence>
<organism evidence="1 2">
    <name type="scientific">Chromobacterium violaceum</name>
    <dbReference type="NCBI Taxonomy" id="536"/>
    <lineage>
        <taxon>Bacteria</taxon>
        <taxon>Pseudomonadati</taxon>
        <taxon>Pseudomonadota</taxon>
        <taxon>Betaproteobacteria</taxon>
        <taxon>Neisseriales</taxon>
        <taxon>Chromobacteriaceae</taxon>
        <taxon>Chromobacterium</taxon>
    </lineage>
</organism>
<proteinExistence type="predicted"/>
<gene>
    <name evidence="1" type="ORF">NCTC9695_03920</name>
</gene>
<dbReference type="AlphaFoldDB" id="A0A447TF53"/>
<evidence type="ECO:0000313" key="2">
    <source>
        <dbReference type="Proteomes" id="UP000275777"/>
    </source>
</evidence>
<dbReference type="EMBL" id="LR134182">
    <property type="protein sequence ID" value="VEB43461.1"/>
    <property type="molecule type" value="Genomic_DNA"/>
</dbReference>
<accession>A0A447TF53</accession>